<keyword evidence="2" id="KW-1185">Reference proteome</keyword>
<dbReference type="GO" id="GO:0006635">
    <property type="term" value="P:fatty acid beta-oxidation"/>
    <property type="evidence" value="ECO:0007669"/>
    <property type="project" value="TreeGrafter"/>
</dbReference>
<name>A0A9W8QJA7_AKAMU</name>
<dbReference type="InterPro" id="IPR029045">
    <property type="entry name" value="ClpP/crotonase-like_dom_sf"/>
</dbReference>
<dbReference type="PANTHER" id="PTHR43684">
    <property type="match status" value="1"/>
</dbReference>
<organism evidence="1 2">
    <name type="scientific">Akanthomyces muscarius</name>
    <name type="common">Entomopathogenic fungus</name>
    <name type="synonym">Lecanicillium muscarium</name>
    <dbReference type="NCBI Taxonomy" id="2231603"/>
    <lineage>
        <taxon>Eukaryota</taxon>
        <taxon>Fungi</taxon>
        <taxon>Dikarya</taxon>
        <taxon>Ascomycota</taxon>
        <taxon>Pezizomycotina</taxon>
        <taxon>Sordariomycetes</taxon>
        <taxon>Hypocreomycetidae</taxon>
        <taxon>Hypocreales</taxon>
        <taxon>Cordycipitaceae</taxon>
        <taxon>Akanthomyces</taxon>
    </lineage>
</organism>
<dbReference type="AlphaFoldDB" id="A0A9W8QJA7"/>
<protein>
    <submittedName>
        <fullName evidence="1">Uncharacterized protein</fullName>
    </submittedName>
</protein>
<dbReference type="EMBL" id="JAJHUN010000006">
    <property type="protein sequence ID" value="KAJ4157930.1"/>
    <property type="molecule type" value="Genomic_DNA"/>
</dbReference>
<comment type="caution">
    <text evidence="1">The sequence shown here is derived from an EMBL/GenBank/DDBJ whole genome shotgun (WGS) entry which is preliminary data.</text>
</comment>
<dbReference type="RefSeq" id="XP_056056297.1">
    <property type="nucleotide sequence ID" value="XM_056201657.1"/>
</dbReference>
<evidence type="ECO:0000313" key="2">
    <source>
        <dbReference type="Proteomes" id="UP001144673"/>
    </source>
</evidence>
<dbReference type="CDD" id="cd06558">
    <property type="entry name" value="crotonase-like"/>
    <property type="match status" value="1"/>
</dbReference>
<accession>A0A9W8QJA7</accession>
<dbReference type="InterPro" id="IPR051053">
    <property type="entry name" value="ECH/Chromodomain_protein"/>
</dbReference>
<dbReference type="InterPro" id="IPR001753">
    <property type="entry name" value="Enoyl-CoA_hydra/iso"/>
</dbReference>
<dbReference type="GeneID" id="80895643"/>
<dbReference type="SUPFAM" id="SSF52096">
    <property type="entry name" value="ClpP/crotonase"/>
    <property type="match status" value="1"/>
</dbReference>
<dbReference type="Proteomes" id="UP001144673">
    <property type="component" value="Unassembled WGS sequence"/>
</dbReference>
<evidence type="ECO:0000313" key="1">
    <source>
        <dbReference type="EMBL" id="KAJ4157930.1"/>
    </source>
</evidence>
<dbReference type="Gene3D" id="3.90.226.10">
    <property type="entry name" value="2-enoyl-CoA Hydratase, Chain A, domain 1"/>
    <property type="match status" value="1"/>
</dbReference>
<dbReference type="PANTHER" id="PTHR43684:SF3">
    <property type="entry name" value="PEROXISOMAL D3,D2-ENOYL-COA ISOMERASE"/>
    <property type="match status" value="1"/>
</dbReference>
<sequence>MVATDYQDIAVEVSGQIGIVKFNRPDFLNAFGGRLLPETINAFRELNEDPDTVFTVLTGEGRFFSAGWDMRNDNSFPFGPFKTDADAKIAHSNHLFPCLELVRTIIDHSKIFVLAFNGPAVGGGAAWFLGLADTILAADSCHLQAPFSSLALVPENGSIRTLSHSLGIHRANDILIYGKRVTAQQLHTWGTVSELFPTTGFLSHVKLFLEKQLDDNDAKSMMVAKKLQATALRNERLLAAYDAMDALNERLVEGAPPARFIKKIQELQGIEERETVEALKEDSSLDWARVDEPRSSVTELQCLTKKWRR</sequence>
<reference evidence="1" key="1">
    <citation type="journal article" date="2023" name="Access Microbiol">
        <title>De-novo genome assembly for Akanthomyces muscarius, a biocontrol agent of insect agricultural pests.</title>
        <authorList>
            <person name="Erdos Z."/>
            <person name="Studholme D.J."/>
            <person name="Raymond B."/>
            <person name="Sharma M."/>
        </authorList>
    </citation>
    <scope>NUCLEOTIDE SEQUENCE</scope>
    <source>
        <strain evidence="1">Ve6</strain>
    </source>
</reference>
<dbReference type="GO" id="GO:0005782">
    <property type="term" value="C:peroxisomal matrix"/>
    <property type="evidence" value="ECO:0007669"/>
    <property type="project" value="TreeGrafter"/>
</dbReference>
<dbReference type="Pfam" id="PF00378">
    <property type="entry name" value="ECH_1"/>
    <property type="match status" value="1"/>
</dbReference>
<gene>
    <name evidence="1" type="ORF">LMH87_008484</name>
</gene>
<proteinExistence type="predicted"/>